<name>A0ABR9UX50_9CHRO</name>
<evidence type="ECO:0000259" key="1">
    <source>
        <dbReference type="Pfam" id="PF08241"/>
    </source>
</evidence>
<dbReference type="GO" id="GO:0032259">
    <property type="term" value="P:methylation"/>
    <property type="evidence" value="ECO:0007669"/>
    <property type="project" value="UniProtKB-KW"/>
</dbReference>
<dbReference type="SUPFAM" id="SSF53335">
    <property type="entry name" value="S-adenosyl-L-methionine-dependent methyltransferases"/>
    <property type="match status" value="1"/>
</dbReference>
<accession>A0ABR9UX50</accession>
<evidence type="ECO:0000313" key="3">
    <source>
        <dbReference type="Proteomes" id="UP000651156"/>
    </source>
</evidence>
<evidence type="ECO:0000313" key="2">
    <source>
        <dbReference type="EMBL" id="MBE9192849.1"/>
    </source>
</evidence>
<keyword evidence="2" id="KW-0808">Transferase</keyword>
<dbReference type="PANTHER" id="PTHR43861">
    <property type="entry name" value="TRANS-ACONITATE 2-METHYLTRANSFERASE-RELATED"/>
    <property type="match status" value="1"/>
</dbReference>
<dbReference type="EMBL" id="JADEWN010000067">
    <property type="protein sequence ID" value="MBE9192849.1"/>
    <property type="molecule type" value="Genomic_DNA"/>
</dbReference>
<dbReference type="PANTHER" id="PTHR43861:SF1">
    <property type="entry name" value="TRANS-ACONITATE 2-METHYLTRANSFERASE"/>
    <property type="match status" value="1"/>
</dbReference>
<protein>
    <submittedName>
        <fullName evidence="2">Methyltransferase domain-containing protein</fullName>
    </submittedName>
</protein>
<dbReference type="InterPro" id="IPR029063">
    <property type="entry name" value="SAM-dependent_MTases_sf"/>
</dbReference>
<sequence>MHNQWDAKLYDRNHSFVSELATDLIDLLAPQAGDCATRSTGGDRILDLGCGTGYLANKIASRGAKVVGIDYAETMIEQARSKYPHLQFEVLDAKDLQYKEEFDAVFSNAALHWITEPEKVVFGIHQALKPGGRFVAEFGGKGNIKAIIQAIHNAVANAGYSENTISNPWYFPSIGEYGSLLEKHNLQPIFATLFDRPPRLEEGDKGMQNWLRMFANSFLNTFSADQQVSIISDIENQLRPVLYQNDAWFADYRRIRIVAVKE</sequence>
<feature type="domain" description="Methyltransferase type 11" evidence="1">
    <location>
        <begin position="46"/>
        <end position="135"/>
    </location>
</feature>
<dbReference type="Proteomes" id="UP000651156">
    <property type="component" value="Unassembled WGS sequence"/>
</dbReference>
<proteinExistence type="predicted"/>
<dbReference type="RefSeq" id="WP_193934256.1">
    <property type="nucleotide sequence ID" value="NZ_CAWPMZ010000106.1"/>
</dbReference>
<dbReference type="Pfam" id="PF08241">
    <property type="entry name" value="Methyltransf_11"/>
    <property type="match status" value="1"/>
</dbReference>
<dbReference type="CDD" id="cd02440">
    <property type="entry name" value="AdoMet_MTases"/>
    <property type="match status" value="1"/>
</dbReference>
<dbReference type="Gene3D" id="3.40.50.150">
    <property type="entry name" value="Vaccinia Virus protein VP39"/>
    <property type="match status" value="1"/>
</dbReference>
<dbReference type="InterPro" id="IPR013216">
    <property type="entry name" value="Methyltransf_11"/>
</dbReference>
<comment type="caution">
    <text evidence="2">The sequence shown here is derived from an EMBL/GenBank/DDBJ whole genome shotgun (WGS) entry which is preliminary data.</text>
</comment>
<keyword evidence="3" id="KW-1185">Reference proteome</keyword>
<keyword evidence="2" id="KW-0489">Methyltransferase</keyword>
<reference evidence="2 3" key="1">
    <citation type="submission" date="2020-10" db="EMBL/GenBank/DDBJ databases">
        <authorList>
            <person name="Castelo-Branco R."/>
            <person name="Eusebio N."/>
            <person name="Adriana R."/>
            <person name="Vieira A."/>
            <person name="Brugerolle De Fraissinette N."/>
            <person name="Rezende De Castro R."/>
            <person name="Schneider M.P."/>
            <person name="Vasconcelos V."/>
            <person name="Leao P.N."/>
        </authorList>
    </citation>
    <scope>NUCLEOTIDE SEQUENCE [LARGE SCALE GENOMIC DNA]</scope>
    <source>
        <strain evidence="2 3">LEGE 06123</strain>
    </source>
</reference>
<dbReference type="GO" id="GO:0008168">
    <property type="term" value="F:methyltransferase activity"/>
    <property type="evidence" value="ECO:0007669"/>
    <property type="project" value="UniProtKB-KW"/>
</dbReference>
<gene>
    <name evidence="2" type="ORF">IQ230_21340</name>
</gene>
<organism evidence="2 3">
    <name type="scientific">Gloeocapsopsis crepidinum LEGE 06123</name>
    <dbReference type="NCBI Taxonomy" id="588587"/>
    <lineage>
        <taxon>Bacteria</taxon>
        <taxon>Bacillati</taxon>
        <taxon>Cyanobacteriota</taxon>
        <taxon>Cyanophyceae</taxon>
        <taxon>Oscillatoriophycideae</taxon>
        <taxon>Chroococcales</taxon>
        <taxon>Chroococcaceae</taxon>
        <taxon>Gloeocapsopsis</taxon>
    </lineage>
</organism>